<organism evidence="2 3">
    <name type="scientific">Acetitomaculum ruminis DSM 5522</name>
    <dbReference type="NCBI Taxonomy" id="1120918"/>
    <lineage>
        <taxon>Bacteria</taxon>
        <taxon>Bacillati</taxon>
        <taxon>Bacillota</taxon>
        <taxon>Clostridia</taxon>
        <taxon>Lachnospirales</taxon>
        <taxon>Lachnospiraceae</taxon>
        <taxon>Acetitomaculum</taxon>
    </lineage>
</organism>
<dbReference type="AlphaFoldDB" id="A0A1I0VJ76"/>
<evidence type="ECO:0000313" key="2">
    <source>
        <dbReference type="EMBL" id="SFA76073.1"/>
    </source>
</evidence>
<accession>A0A1I0VJ76</accession>
<dbReference type="InterPro" id="IPR053712">
    <property type="entry name" value="Bac_CellDiv_Activator"/>
</dbReference>
<keyword evidence="2" id="KW-0132">Cell division</keyword>
<keyword evidence="1" id="KW-0175">Coiled coil</keyword>
<proteinExistence type="predicted"/>
<reference evidence="2 3" key="1">
    <citation type="submission" date="2016-10" db="EMBL/GenBank/DDBJ databases">
        <authorList>
            <person name="de Groot N.N."/>
        </authorList>
    </citation>
    <scope>NUCLEOTIDE SEQUENCE [LARGE SCALE GENOMIC DNA]</scope>
    <source>
        <strain evidence="2 3">DSM 5522</strain>
    </source>
</reference>
<name>A0A1I0VJ76_9FIRM</name>
<dbReference type="SUPFAM" id="SSF102829">
    <property type="entry name" value="Cell division protein ZapA-like"/>
    <property type="match status" value="1"/>
</dbReference>
<keyword evidence="2" id="KW-0131">Cell cycle</keyword>
<sequence>MAEKTSTDVLIRGKVYTLSGNESVDYLQKVAAYINEKDEEMASMDSYRHLTSETKSALLDLNIAHDYFKADMLAGELKKSLEEKEQELYSIKHDIIELQLKLEEAQKTIAKNESEIKELKFNKNKLEESLKDVLLGNNLKNDKKADV</sequence>
<dbReference type="InterPro" id="IPR036192">
    <property type="entry name" value="Cell_div_ZapA-like_sf"/>
</dbReference>
<dbReference type="OrthoDB" id="1826286at2"/>
<feature type="coiled-coil region" evidence="1">
    <location>
        <begin position="81"/>
        <end position="129"/>
    </location>
</feature>
<keyword evidence="3" id="KW-1185">Reference proteome</keyword>
<evidence type="ECO:0000313" key="3">
    <source>
        <dbReference type="Proteomes" id="UP000198838"/>
    </source>
</evidence>
<gene>
    <name evidence="2" type="ORF">SAMN05216249_10227</name>
</gene>
<dbReference type="Gene3D" id="6.10.250.790">
    <property type="match status" value="1"/>
</dbReference>
<dbReference type="InterPro" id="IPR007838">
    <property type="entry name" value="Cell_div_ZapA-like"/>
</dbReference>
<dbReference type="Proteomes" id="UP000198838">
    <property type="component" value="Unassembled WGS sequence"/>
</dbReference>
<evidence type="ECO:0000256" key="1">
    <source>
        <dbReference type="SAM" id="Coils"/>
    </source>
</evidence>
<dbReference type="EMBL" id="FOJY01000002">
    <property type="protein sequence ID" value="SFA76073.1"/>
    <property type="molecule type" value="Genomic_DNA"/>
</dbReference>
<dbReference type="GO" id="GO:0051301">
    <property type="term" value="P:cell division"/>
    <property type="evidence" value="ECO:0007669"/>
    <property type="project" value="UniProtKB-KW"/>
</dbReference>
<dbReference type="STRING" id="1120918.SAMN05216249_10227"/>
<dbReference type="Pfam" id="PF05164">
    <property type="entry name" value="ZapA"/>
    <property type="match status" value="1"/>
</dbReference>
<protein>
    <submittedName>
        <fullName evidence="2">Cell division protein ZapA</fullName>
    </submittedName>
</protein>
<dbReference type="RefSeq" id="WP_092869985.1">
    <property type="nucleotide sequence ID" value="NZ_FOJY01000002.1"/>
</dbReference>